<accession>A0A8J8SIU2</accession>
<evidence type="ECO:0000313" key="1">
    <source>
        <dbReference type="EMBL" id="QUI24868.1"/>
    </source>
</evidence>
<proteinExistence type="predicted"/>
<protein>
    <submittedName>
        <fullName evidence="1">Uncharacterized protein</fullName>
    </submittedName>
</protein>
<dbReference type="AlphaFoldDB" id="A0A8J8SIU2"/>
<evidence type="ECO:0000313" key="2">
    <source>
        <dbReference type="Proteomes" id="UP000683246"/>
    </source>
</evidence>
<keyword evidence="2" id="KW-1185">Reference proteome</keyword>
<dbReference type="KEGG" id="vpy:HZI73_22325"/>
<organism evidence="1 2">
    <name type="scientific">Vallitalea pronyensis</name>
    <dbReference type="NCBI Taxonomy" id="1348613"/>
    <lineage>
        <taxon>Bacteria</taxon>
        <taxon>Bacillati</taxon>
        <taxon>Bacillota</taxon>
        <taxon>Clostridia</taxon>
        <taxon>Lachnospirales</taxon>
        <taxon>Vallitaleaceae</taxon>
        <taxon>Vallitalea</taxon>
    </lineage>
</organism>
<reference evidence="1" key="1">
    <citation type="submission" date="2020-07" db="EMBL/GenBank/DDBJ databases">
        <title>Vallitalea pronyensis genome.</title>
        <authorList>
            <person name="Postec A."/>
        </authorList>
    </citation>
    <scope>NUCLEOTIDE SEQUENCE</scope>
    <source>
        <strain evidence="1">FatNI3</strain>
    </source>
</reference>
<gene>
    <name evidence="1" type="ORF">HZI73_22325</name>
</gene>
<sequence length="363" mass="41684">MINLTQHEKDVLHGKKGNREIKFRYDLLDNDGNKKDTLANVINCSIDYKSLATINRTARMKIEESDNIDWLNDYVQPFMMVKDGNTWLEWSLGIFMLSSSKRKEENGEVTREIECYDTMQILTDDKVDSRYFISAGSNYINEIKKILNNMGLVKINIVNSSKTLTVDREYEIGTSKLSIINSLLAELNYYSLIVDAWGYYTSSPYVLPSDRAVDYTYMDDELSIIYNGVEEELDLFNVPNKFIVTASNPEELPLTSIYENDNVNSIVSTANRGRVITDFREIDNIADQEALDSYTRRIAEDASNVYGYLILETAIMPHHEFLDCLKVGYTALTVSDEYIETNWSMQLKVGAKMRHTVRKVVSI</sequence>
<dbReference type="RefSeq" id="WP_212695568.1">
    <property type="nucleotide sequence ID" value="NZ_CP058649.1"/>
</dbReference>
<dbReference type="EMBL" id="CP058649">
    <property type="protein sequence ID" value="QUI24868.1"/>
    <property type="molecule type" value="Genomic_DNA"/>
</dbReference>
<name>A0A8J8SIU2_9FIRM</name>
<dbReference type="Proteomes" id="UP000683246">
    <property type="component" value="Chromosome"/>
</dbReference>